<dbReference type="STRING" id="6573.A0A210QUP7"/>
<evidence type="ECO:0000256" key="9">
    <source>
        <dbReference type="ARBA" id="ARBA00022832"/>
    </source>
</evidence>
<keyword evidence="9" id="KW-0276">Fatty acid metabolism</keyword>
<comment type="catalytic activity">
    <reaction evidence="15">
        <text>(R)-carnitine + hexadecanoyl-CoA = O-hexadecanoyl-(R)-carnitine + CoA</text>
        <dbReference type="Rhea" id="RHEA:12661"/>
        <dbReference type="ChEBI" id="CHEBI:16347"/>
        <dbReference type="ChEBI" id="CHEBI:17490"/>
        <dbReference type="ChEBI" id="CHEBI:57287"/>
        <dbReference type="ChEBI" id="CHEBI:57379"/>
        <dbReference type="EC" id="2.3.1.21"/>
    </reaction>
    <physiologicalReaction direction="left-to-right" evidence="15">
        <dbReference type="Rhea" id="RHEA:12662"/>
    </physiologicalReaction>
</comment>
<comment type="subcellular location">
    <subcellularLocation>
        <location evidence="1">Membrane</location>
        <topology evidence="1">Multi-pass membrane protein</topology>
    </subcellularLocation>
    <subcellularLocation>
        <location evidence="2">Mitochondrion membrane</location>
    </subcellularLocation>
</comment>
<dbReference type="GO" id="GO:0009437">
    <property type="term" value="P:carnitine metabolic process"/>
    <property type="evidence" value="ECO:0007669"/>
    <property type="project" value="TreeGrafter"/>
</dbReference>
<evidence type="ECO:0000256" key="1">
    <source>
        <dbReference type="ARBA" id="ARBA00004141"/>
    </source>
</evidence>
<proteinExistence type="inferred from homology"/>
<gene>
    <name evidence="21" type="ORF">KP79_PYT06875</name>
</gene>
<evidence type="ECO:0000256" key="6">
    <source>
        <dbReference type="ARBA" id="ARBA00022448"/>
    </source>
</evidence>
<name>A0A210QUP7_MIZYE</name>
<evidence type="ECO:0000256" key="18">
    <source>
        <dbReference type="SAM" id="Phobius"/>
    </source>
</evidence>
<dbReference type="GO" id="GO:0031966">
    <property type="term" value="C:mitochondrial membrane"/>
    <property type="evidence" value="ECO:0007669"/>
    <property type="project" value="UniProtKB-SubCell"/>
</dbReference>
<keyword evidence="8 18" id="KW-0812">Transmembrane</keyword>
<dbReference type="AlphaFoldDB" id="A0A210QUP7"/>
<keyword evidence="14 17" id="KW-0012">Acyltransferase</keyword>
<dbReference type="EMBL" id="NEDP02001786">
    <property type="protein sequence ID" value="OWF52468.1"/>
    <property type="molecule type" value="Genomic_DNA"/>
</dbReference>
<keyword evidence="22" id="KW-1185">Reference proteome</keyword>
<evidence type="ECO:0000256" key="13">
    <source>
        <dbReference type="ARBA" id="ARBA00023136"/>
    </source>
</evidence>
<dbReference type="GO" id="GO:0004095">
    <property type="term" value="F:carnitine O-palmitoyltransferase activity"/>
    <property type="evidence" value="ECO:0007669"/>
    <property type="project" value="UniProtKB-EC"/>
</dbReference>
<dbReference type="InterPro" id="IPR023213">
    <property type="entry name" value="CAT-like_dom_sf"/>
</dbReference>
<sequence>MAEAHSAVAFSFSVTQEGIDVNLNHEALRAVWKSGVRSWKKRIGRAKNQVKNGVYPATPMSWLFIASIVLGTQLAGYDISFGLVGWLQTHIPWVREASSVVSLYTCCILFSTLLWVAKANLMKYTLKMLLHYHGWMYEPRGPMSLRTKLWMGLVKLFGGKKPLLMSYQSALPKINVPQVGDTIDTYLKSVRPLMDDEKYNRMQDLAKDFLNGMGPKLNRYLKLKSWWSTNYISDWWEEYVYLSGRSPIMVNSNFYGIDAVLVHPTKIQAARAANVVHAMLLYRRELDTEQLNPILLNQTIPLCSNQYERQFQTTRIPGIEKDKLMYSKDSQHIAVYCRGRYFKMYVYQRGRLLKPCELEISLQMIIDDQTEPAPGEEHLAALTAGDRVPWAKARTEYFSKGKNKASLDAIEKAAFFLSLDDEPQDFDAHDSTKMDRFGRSMLHGKGYDRWFDKSFTLVVLSNGRIGFNAEHSWADAPIMAHLWEYSSVEDKFKFGYKADGHTNGEPEMTPPNPIRLEWELPKTCIAVIENSLEVANQLLNDVDLHIIMHNAYGKGFMKTCRVSPDAYIQLALQLAYYRSAQKFCLTYESSMTRLYKEGRTETVRSCTIESCAFVRSMDDPSKTDADRIKLMKVATETHQMGYRDAMTGKGIDRHLFCMYVVSKYLGTDSPFLSEVLSEPWRLSTSQTPHQQTTKLDLVKHPEHISAGGGFGPVADDGYGVSYIVAGEDVIFFHVSCKVSCPTTNSKKFGDSINQAMQDIKNMFSSPR</sequence>
<feature type="active site" description="Proton acceptor" evidence="16">
    <location>
        <position position="471"/>
    </location>
</feature>
<keyword evidence="13 18" id="KW-0472">Membrane</keyword>
<organism evidence="21 22">
    <name type="scientific">Mizuhopecten yessoensis</name>
    <name type="common">Japanese scallop</name>
    <name type="synonym">Patinopecten yessoensis</name>
    <dbReference type="NCBI Taxonomy" id="6573"/>
    <lineage>
        <taxon>Eukaryota</taxon>
        <taxon>Metazoa</taxon>
        <taxon>Spiralia</taxon>
        <taxon>Lophotrochozoa</taxon>
        <taxon>Mollusca</taxon>
        <taxon>Bivalvia</taxon>
        <taxon>Autobranchia</taxon>
        <taxon>Pteriomorphia</taxon>
        <taxon>Pectinida</taxon>
        <taxon>Pectinoidea</taxon>
        <taxon>Pectinidae</taxon>
        <taxon>Mizuhopecten</taxon>
    </lineage>
</organism>
<evidence type="ECO:0000256" key="12">
    <source>
        <dbReference type="ARBA" id="ARBA00023128"/>
    </source>
</evidence>
<dbReference type="EC" id="2.3.1.21" evidence="5"/>
<feature type="domain" description="Carnitine O-palmitoyltransferase N-terminal" evidence="20">
    <location>
        <begin position="1"/>
        <end position="47"/>
    </location>
</feature>
<dbReference type="GO" id="GO:0006635">
    <property type="term" value="P:fatty acid beta-oxidation"/>
    <property type="evidence" value="ECO:0007669"/>
    <property type="project" value="UniProtKB-UniPathway"/>
</dbReference>
<comment type="pathway">
    <text evidence="3">Lipid metabolism; fatty acid beta-oxidation.</text>
</comment>
<evidence type="ECO:0000259" key="19">
    <source>
        <dbReference type="Pfam" id="PF00755"/>
    </source>
</evidence>
<protein>
    <recommendedName>
        <fullName evidence="5">carnitine O-palmitoyltransferase</fullName>
        <ecNumber evidence="5">2.3.1.21</ecNumber>
    </recommendedName>
</protein>
<evidence type="ECO:0000259" key="20">
    <source>
        <dbReference type="Pfam" id="PF16484"/>
    </source>
</evidence>
<comment type="similarity">
    <text evidence="4 17">Belongs to the carnitine/choline acetyltransferase family.</text>
</comment>
<dbReference type="Proteomes" id="UP000242188">
    <property type="component" value="Unassembled WGS sequence"/>
</dbReference>
<evidence type="ECO:0000256" key="7">
    <source>
        <dbReference type="ARBA" id="ARBA00022679"/>
    </source>
</evidence>
<dbReference type="InterPro" id="IPR039551">
    <property type="entry name" value="Cho/carn_acyl_trans"/>
</dbReference>
<feature type="transmembrane region" description="Helical" evidence="18">
    <location>
        <begin position="99"/>
        <end position="117"/>
    </location>
</feature>
<comment type="caution">
    <text evidence="21">The sequence shown here is derived from an EMBL/GenBank/DDBJ whole genome shotgun (WGS) entry which is preliminary data.</text>
</comment>
<evidence type="ECO:0000313" key="22">
    <source>
        <dbReference type="Proteomes" id="UP000242188"/>
    </source>
</evidence>
<evidence type="ECO:0000256" key="5">
    <source>
        <dbReference type="ARBA" id="ARBA00013243"/>
    </source>
</evidence>
<evidence type="ECO:0000256" key="2">
    <source>
        <dbReference type="ARBA" id="ARBA00004325"/>
    </source>
</evidence>
<keyword evidence="11" id="KW-0443">Lipid metabolism</keyword>
<dbReference type="InterPro" id="IPR032476">
    <property type="entry name" value="CPT_N"/>
</dbReference>
<keyword evidence="7 17" id="KW-0808">Transferase</keyword>
<dbReference type="PANTHER" id="PTHR22589:SF31">
    <property type="entry name" value="CARNITINE O-PALMITOYLTRANSFERASE"/>
    <property type="match status" value="1"/>
</dbReference>
<feature type="domain" description="Choline/carnitine acyltransferase" evidence="19">
    <location>
        <begin position="176"/>
        <end position="754"/>
    </location>
</feature>
<dbReference type="InterPro" id="IPR000542">
    <property type="entry name" value="Carn_acyl_trans"/>
</dbReference>
<evidence type="ECO:0000256" key="14">
    <source>
        <dbReference type="ARBA" id="ARBA00023315"/>
    </source>
</evidence>
<dbReference type="Gene3D" id="6.10.250.1760">
    <property type="match status" value="1"/>
</dbReference>
<dbReference type="SUPFAM" id="SSF52777">
    <property type="entry name" value="CoA-dependent acyltransferases"/>
    <property type="match status" value="2"/>
</dbReference>
<dbReference type="Gene3D" id="3.30.559.70">
    <property type="entry name" value="Choline/Carnitine o-acyltransferase, domain 2"/>
    <property type="match status" value="1"/>
</dbReference>
<keyword evidence="6" id="KW-0813">Transport</keyword>
<dbReference type="InterPro" id="IPR042231">
    <property type="entry name" value="Cho/carn_acyl_trans_2"/>
</dbReference>
<dbReference type="Pfam" id="PF16484">
    <property type="entry name" value="CPT_N"/>
    <property type="match status" value="1"/>
</dbReference>
<dbReference type="FunFam" id="3.30.559.70:FF:000001">
    <property type="entry name" value="Carnitine O-palmitoyltransferase 1, liver isoform"/>
    <property type="match status" value="1"/>
</dbReference>
<evidence type="ECO:0000256" key="16">
    <source>
        <dbReference type="PIRSR" id="PIRSR600542-1"/>
    </source>
</evidence>
<evidence type="ECO:0000313" key="21">
    <source>
        <dbReference type="EMBL" id="OWF52468.1"/>
    </source>
</evidence>
<evidence type="ECO:0000256" key="4">
    <source>
        <dbReference type="ARBA" id="ARBA00005232"/>
    </source>
</evidence>
<feature type="transmembrane region" description="Helical" evidence="18">
    <location>
        <begin position="62"/>
        <end position="87"/>
    </location>
</feature>
<keyword evidence="10 18" id="KW-1133">Transmembrane helix</keyword>
<keyword evidence="12" id="KW-0496">Mitochondrion</keyword>
<evidence type="ECO:0000256" key="15">
    <source>
        <dbReference type="ARBA" id="ARBA00048480"/>
    </source>
</evidence>
<dbReference type="PANTHER" id="PTHR22589">
    <property type="entry name" value="CARNITINE O-ACYLTRANSFERASE"/>
    <property type="match status" value="1"/>
</dbReference>
<dbReference type="Pfam" id="PF00755">
    <property type="entry name" value="Carn_acyltransf"/>
    <property type="match status" value="1"/>
</dbReference>
<evidence type="ECO:0000256" key="8">
    <source>
        <dbReference type="ARBA" id="ARBA00022692"/>
    </source>
</evidence>
<evidence type="ECO:0000256" key="10">
    <source>
        <dbReference type="ARBA" id="ARBA00022989"/>
    </source>
</evidence>
<dbReference type="FunFam" id="3.30.559.10:FF:000042">
    <property type="entry name" value="Carnitine Palmitoyl Transferase"/>
    <property type="match status" value="1"/>
</dbReference>
<dbReference type="OrthoDB" id="240216at2759"/>
<dbReference type="Gene3D" id="3.30.559.10">
    <property type="entry name" value="Chloramphenicol acetyltransferase-like domain"/>
    <property type="match status" value="1"/>
</dbReference>
<reference evidence="21 22" key="1">
    <citation type="journal article" date="2017" name="Nat. Ecol. Evol.">
        <title>Scallop genome provides insights into evolution of bilaterian karyotype and development.</title>
        <authorList>
            <person name="Wang S."/>
            <person name="Zhang J."/>
            <person name="Jiao W."/>
            <person name="Li J."/>
            <person name="Xun X."/>
            <person name="Sun Y."/>
            <person name="Guo X."/>
            <person name="Huan P."/>
            <person name="Dong B."/>
            <person name="Zhang L."/>
            <person name="Hu X."/>
            <person name="Sun X."/>
            <person name="Wang J."/>
            <person name="Zhao C."/>
            <person name="Wang Y."/>
            <person name="Wang D."/>
            <person name="Huang X."/>
            <person name="Wang R."/>
            <person name="Lv J."/>
            <person name="Li Y."/>
            <person name="Zhang Z."/>
            <person name="Liu B."/>
            <person name="Lu W."/>
            <person name="Hui Y."/>
            <person name="Liang J."/>
            <person name="Zhou Z."/>
            <person name="Hou R."/>
            <person name="Li X."/>
            <person name="Liu Y."/>
            <person name="Li H."/>
            <person name="Ning X."/>
            <person name="Lin Y."/>
            <person name="Zhao L."/>
            <person name="Xing Q."/>
            <person name="Dou J."/>
            <person name="Li Y."/>
            <person name="Mao J."/>
            <person name="Guo H."/>
            <person name="Dou H."/>
            <person name="Li T."/>
            <person name="Mu C."/>
            <person name="Jiang W."/>
            <person name="Fu Q."/>
            <person name="Fu X."/>
            <person name="Miao Y."/>
            <person name="Liu J."/>
            <person name="Yu Q."/>
            <person name="Li R."/>
            <person name="Liao H."/>
            <person name="Li X."/>
            <person name="Kong Y."/>
            <person name="Jiang Z."/>
            <person name="Chourrout D."/>
            <person name="Li R."/>
            <person name="Bao Z."/>
        </authorList>
    </citation>
    <scope>NUCLEOTIDE SEQUENCE [LARGE SCALE GENOMIC DNA]</scope>
    <source>
        <strain evidence="21 22">PY_sf001</strain>
    </source>
</reference>
<dbReference type="PROSITE" id="PS00440">
    <property type="entry name" value="ACYLTRANSF_C_2"/>
    <property type="match status" value="1"/>
</dbReference>
<evidence type="ECO:0000256" key="11">
    <source>
        <dbReference type="ARBA" id="ARBA00023098"/>
    </source>
</evidence>
<accession>A0A210QUP7</accession>
<dbReference type="UniPathway" id="UPA00659"/>
<evidence type="ECO:0000256" key="17">
    <source>
        <dbReference type="RuleBase" id="RU003801"/>
    </source>
</evidence>
<evidence type="ECO:0000256" key="3">
    <source>
        <dbReference type="ARBA" id="ARBA00005005"/>
    </source>
</evidence>